<protein>
    <recommendedName>
        <fullName evidence="9">Nucleotidyltransferase substrate binding protein like protein</fullName>
    </recommendedName>
</protein>
<evidence type="ECO:0000256" key="2">
    <source>
        <dbReference type="ARBA" id="ARBA00022649"/>
    </source>
</evidence>
<dbReference type="EMBL" id="CP014226">
    <property type="protein sequence ID" value="AMC99443.1"/>
    <property type="molecule type" value="Genomic_DNA"/>
</dbReference>
<evidence type="ECO:0000256" key="4">
    <source>
        <dbReference type="ARBA" id="ARBA00022741"/>
    </source>
</evidence>
<dbReference type="GO" id="GO:0110001">
    <property type="term" value="C:toxin-antitoxin complex"/>
    <property type="evidence" value="ECO:0007669"/>
    <property type="project" value="InterPro"/>
</dbReference>
<gene>
    <name evidence="7" type="ORF">LOKO_00347</name>
</gene>
<dbReference type="STRING" id="507626.LOKO_00347"/>
<dbReference type="GO" id="GO:0004540">
    <property type="term" value="F:RNA nuclease activity"/>
    <property type="evidence" value="ECO:0007669"/>
    <property type="project" value="InterPro"/>
</dbReference>
<reference evidence="7 8" key="1">
    <citation type="journal article" date="2016" name="Genome Announc.">
        <title>Draft Genome Sequence of 'Halomonas chromatireducens' Strain AGD 8-3, a Haloalkaliphilic Chromate- and Selenite-Reducing Gammaproteobacterium.</title>
        <authorList>
            <person name="Sharko F.S."/>
            <person name="Shapovalova A.A."/>
            <person name="Tsygankova S.V."/>
            <person name="Komova A.V."/>
            <person name="Boulygina E.S."/>
            <person name="Teslyuk A.B."/>
            <person name="Gotovtsev P.M."/>
            <person name="Namsaraev Z.B."/>
            <person name="Khijniak T.V."/>
            <person name="Nedoluzhko A.V."/>
            <person name="Vasilov R.G."/>
        </authorList>
    </citation>
    <scope>NUCLEOTIDE SEQUENCE [LARGE SCALE GENOMIC DNA]</scope>
    <source>
        <strain evidence="7 8">AGD 8-3</strain>
    </source>
</reference>
<name>A0A0X8HB73_9GAMM</name>
<accession>A0A0X8HB73</accession>
<dbReference type="OrthoDB" id="4829434at2"/>
<dbReference type="InterPro" id="IPR051813">
    <property type="entry name" value="HepT_RNase_toxin"/>
</dbReference>
<dbReference type="PANTHER" id="PTHR34139">
    <property type="entry name" value="UPF0331 PROTEIN MJ0127"/>
    <property type="match status" value="1"/>
</dbReference>
<sequence length="120" mass="14015">MSEARTMREWRFYIVDMIGFAEKILSYTEGLDQDSFTAHDLTYDATLRNLELIGEAATRIPEEVRQQYPDIPWRMIVATRNRLIHAYLGIDDDTVWSIIQDNIPELLEQLRVIKAQQAGE</sequence>
<comment type="similarity">
    <text evidence="6">Belongs to the HepT RNase toxin family.</text>
</comment>
<dbReference type="InterPro" id="IPR008201">
    <property type="entry name" value="HepT-like"/>
</dbReference>
<organism evidence="7 8">
    <name type="scientific">Halomonas chromatireducens</name>
    <dbReference type="NCBI Taxonomy" id="507626"/>
    <lineage>
        <taxon>Bacteria</taxon>
        <taxon>Pseudomonadati</taxon>
        <taxon>Pseudomonadota</taxon>
        <taxon>Gammaproteobacteria</taxon>
        <taxon>Oceanospirillales</taxon>
        <taxon>Halomonadaceae</taxon>
        <taxon>Halomonas</taxon>
    </lineage>
</organism>
<reference evidence="7 8" key="2">
    <citation type="submission" date="2016-02" db="EMBL/GenBank/DDBJ databases">
        <authorList>
            <person name="Wen L."/>
            <person name="He K."/>
            <person name="Yang H."/>
        </authorList>
    </citation>
    <scope>NUCLEOTIDE SEQUENCE [LARGE SCALE GENOMIC DNA]</scope>
    <source>
        <strain evidence="7 8">AGD 8-3</strain>
    </source>
</reference>
<dbReference type="Gene3D" id="1.20.120.580">
    <property type="entry name" value="bsu32300-like"/>
    <property type="match status" value="1"/>
</dbReference>
<keyword evidence="8" id="KW-1185">Reference proteome</keyword>
<evidence type="ECO:0000313" key="8">
    <source>
        <dbReference type="Proteomes" id="UP000063387"/>
    </source>
</evidence>
<evidence type="ECO:0000256" key="5">
    <source>
        <dbReference type="ARBA" id="ARBA00022801"/>
    </source>
</evidence>
<evidence type="ECO:0000256" key="1">
    <source>
        <dbReference type="ARBA" id="ARBA00022553"/>
    </source>
</evidence>
<dbReference type="PANTHER" id="PTHR34139:SF1">
    <property type="entry name" value="RNASE MJ1380-RELATED"/>
    <property type="match status" value="1"/>
</dbReference>
<dbReference type="Pfam" id="PF01934">
    <property type="entry name" value="HepT-like"/>
    <property type="match status" value="1"/>
</dbReference>
<keyword evidence="1" id="KW-0597">Phosphoprotein</keyword>
<proteinExistence type="inferred from homology"/>
<evidence type="ECO:0008006" key="9">
    <source>
        <dbReference type="Google" id="ProtNLM"/>
    </source>
</evidence>
<keyword evidence="2" id="KW-1277">Toxin-antitoxin system</keyword>
<dbReference type="PATRIC" id="fig|507626.3.peg.343"/>
<evidence type="ECO:0000256" key="6">
    <source>
        <dbReference type="ARBA" id="ARBA00024207"/>
    </source>
</evidence>
<keyword evidence="5" id="KW-0378">Hydrolase</keyword>
<dbReference type="KEGG" id="hco:LOKO_00347"/>
<evidence type="ECO:0000256" key="3">
    <source>
        <dbReference type="ARBA" id="ARBA00022722"/>
    </source>
</evidence>
<dbReference type="InterPro" id="IPR037038">
    <property type="entry name" value="HepT-like_sf"/>
</dbReference>
<evidence type="ECO:0000313" key="7">
    <source>
        <dbReference type="EMBL" id="AMC99443.1"/>
    </source>
</evidence>
<keyword evidence="4" id="KW-0547">Nucleotide-binding</keyword>
<dbReference type="AlphaFoldDB" id="A0A0X8HB73"/>
<dbReference type="GO" id="GO:0000166">
    <property type="term" value="F:nucleotide binding"/>
    <property type="evidence" value="ECO:0007669"/>
    <property type="project" value="UniProtKB-KW"/>
</dbReference>
<dbReference type="GO" id="GO:0016787">
    <property type="term" value="F:hydrolase activity"/>
    <property type="evidence" value="ECO:0007669"/>
    <property type="project" value="UniProtKB-KW"/>
</dbReference>
<dbReference type="RefSeq" id="WP_066444240.1">
    <property type="nucleotide sequence ID" value="NZ_CP014226.1"/>
</dbReference>
<keyword evidence="3" id="KW-0540">Nuclease</keyword>
<dbReference type="Proteomes" id="UP000063387">
    <property type="component" value="Chromosome"/>
</dbReference>